<keyword evidence="5" id="KW-1185">Reference proteome</keyword>
<dbReference type="Proteomes" id="UP000198318">
    <property type="component" value="Unassembled WGS sequence"/>
</dbReference>
<dbReference type="PANTHER" id="PTHR23308">
    <property type="entry name" value="NUCLEAR INHIBITOR OF PROTEIN PHOSPHATASE-1"/>
    <property type="match status" value="1"/>
</dbReference>
<name>A0A239MHJ9_9ACTN</name>
<gene>
    <name evidence="4" type="ORF">SAMN05443665_102832</name>
</gene>
<dbReference type="OrthoDB" id="5111283at2"/>
<evidence type="ECO:0000256" key="1">
    <source>
        <dbReference type="ARBA" id="ARBA00022553"/>
    </source>
</evidence>
<feature type="compositionally biased region" description="Low complexity" evidence="2">
    <location>
        <begin position="40"/>
        <end position="61"/>
    </location>
</feature>
<dbReference type="RefSeq" id="WP_089328697.1">
    <property type="nucleotide sequence ID" value="NZ_FZOR01000028.1"/>
</dbReference>
<dbReference type="SUPFAM" id="SSF49879">
    <property type="entry name" value="SMAD/FHA domain"/>
    <property type="match status" value="1"/>
</dbReference>
<sequence length="261" mass="26923">MPVCPNGHASADAEYCDVCGDAMGGPPRPAPTPPSPEPASPRAESASPRAESASPRAEPAAQEPDKPPVCPHCGTPRSGRFCEADGYDFDTGTLYTVELAIDRAARAVPLVPQPRTGSAPAATPGPVALITADRAYFDTVVAEMGPDAAGLTFPPYCPERRVPLSGGQVRIGRRSVSRGLLPEIDLGTPPEDPGVSHLHAVLLAQPDGSWNLVDPGSTNGTTVNGGTEPIPVNVPVPMGDGDRIHVGAWTTITLSLQEGPP</sequence>
<dbReference type="InterPro" id="IPR000253">
    <property type="entry name" value="FHA_dom"/>
</dbReference>
<dbReference type="AlphaFoldDB" id="A0A239MHJ9"/>
<dbReference type="CDD" id="cd00060">
    <property type="entry name" value="FHA"/>
    <property type="match status" value="1"/>
</dbReference>
<feature type="compositionally biased region" description="Pro residues" evidence="2">
    <location>
        <begin position="26"/>
        <end position="39"/>
    </location>
</feature>
<evidence type="ECO:0000256" key="2">
    <source>
        <dbReference type="SAM" id="MobiDB-lite"/>
    </source>
</evidence>
<evidence type="ECO:0000259" key="3">
    <source>
        <dbReference type="PROSITE" id="PS50006"/>
    </source>
</evidence>
<evidence type="ECO:0000313" key="5">
    <source>
        <dbReference type="Proteomes" id="UP000198318"/>
    </source>
</evidence>
<dbReference type="InterPro" id="IPR008984">
    <property type="entry name" value="SMAD_FHA_dom_sf"/>
</dbReference>
<dbReference type="PROSITE" id="PS50006">
    <property type="entry name" value="FHA_DOMAIN"/>
    <property type="match status" value="1"/>
</dbReference>
<feature type="region of interest" description="Disordered" evidence="2">
    <location>
        <begin position="18"/>
        <end position="69"/>
    </location>
</feature>
<reference evidence="4 5" key="1">
    <citation type="submission" date="2017-06" db="EMBL/GenBank/DDBJ databases">
        <authorList>
            <person name="Kim H.J."/>
            <person name="Triplett B.A."/>
        </authorList>
    </citation>
    <scope>NUCLEOTIDE SEQUENCE [LARGE SCALE GENOMIC DNA]</scope>
    <source>
        <strain evidence="4 5">DSM 44715</strain>
    </source>
</reference>
<keyword evidence="1" id="KW-0597">Phosphoprotein</keyword>
<dbReference type="InterPro" id="IPR050923">
    <property type="entry name" value="Cell_Proc_Reg/RNA_Proc"/>
</dbReference>
<organism evidence="4 5">
    <name type="scientific">Actinomadura meyerae</name>
    <dbReference type="NCBI Taxonomy" id="240840"/>
    <lineage>
        <taxon>Bacteria</taxon>
        <taxon>Bacillati</taxon>
        <taxon>Actinomycetota</taxon>
        <taxon>Actinomycetes</taxon>
        <taxon>Streptosporangiales</taxon>
        <taxon>Thermomonosporaceae</taxon>
        <taxon>Actinomadura</taxon>
    </lineage>
</organism>
<evidence type="ECO:0000313" key="4">
    <source>
        <dbReference type="EMBL" id="SNT41602.1"/>
    </source>
</evidence>
<protein>
    <submittedName>
        <fullName evidence="4">FHA domain-containing protein</fullName>
    </submittedName>
</protein>
<dbReference type="Pfam" id="PF00498">
    <property type="entry name" value="FHA"/>
    <property type="match status" value="1"/>
</dbReference>
<feature type="domain" description="FHA" evidence="3">
    <location>
        <begin position="169"/>
        <end position="228"/>
    </location>
</feature>
<dbReference type="EMBL" id="FZOR01000028">
    <property type="protein sequence ID" value="SNT41602.1"/>
    <property type="molecule type" value="Genomic_DNA"/>
</dbReference>
<accession>A0A239MHJ9</accession>
<proteinExistence type="predicted"/>
<dbReference type="Gene3D" id="2.60.200.20">
    <property type="match status" value="1"/>
</dbReference>